<organism evidence="1">
    <name type="scientific">Anguilla anguilla</name>
    <name type="common">European freshwater eel</name>
    <name type="synonym">Muraena anguilla</name>
    <dbReference type="NCBI Taxonomy" id="7936"/>
    <lineage>
        <taxon>Eukaryota</taxon>
        <taxon>Metazoa</taxon>
        <taxon>Chordata</taxon>
        <taxon>Craniata</taxon>
        <taxon>Vertebrata</taxon>
        <taxon>Euteleostomi</taxon>
        <taxon>Actinopterygii</taxon>
        <taxon>Neopterygii</taxon>
        <taxon>Teleostei</taxon>
        <taxon>Anguilliformes</taxon>
        <taxon>Anguillidae</taxon>
        <taxon>Anguilla</taxon>
    </lineage>
</organism>
<evidence type="ECO:0000313" key="1">
    <source>
        <dbReference type="EMBL" id="JAH67619.1"/>
    </source>
</evidence>
<sequence length="41" mass="4658">MLGNKQSQTNPKRDSLICLDCVYFDERLRGLSDIIVESQGD</sequence>
<reference evidence="1" key="1">
    <citation type="submission" date="2014-11" db="EMBL/GenBank/DDBJ databases">
        <authorList>
            <person name="Amaro Gonzalez C."/>
        </authorList>
    </citation>
    <scope>NUCLEOTIDE SEQUENCE</scope>
</reference>
<dbReference type="EMBL" id="GBXM01040958">
    <property type="protein sequence ID" value="JAH67619.1"/>
    <property type="molecule type" value="Transcribed_RNA"/>
</dbReference>
<reference evidence="1" key="2">
    <citation type="journal article" date="2015" name="Fish Shellfish Immunol.">
        <title>Early steps in the European eel (Anguilla anguilla)-Vibrio vulnificus interaction in the gills: Role of the RtxA13 toxin.</title>
        <authorList>
            <person name="Callol A."/>
            <person name="Pajuelo D."/>
            <person name="Ebbesson L."/>
            <person name="Teles M."/>
            <person name="MacKenzie S."/>
            <person name="Amaro C."/>
        </authorList>
    </citation>
    <scope>NUCLEOTIDE SEQUENCE</scope>
</reference>
<dbReference type="AlphaFoldDB" id="A0A0E9UP22"/>
<accession>A0A0E9UP22</accession>
<protein>
    <submittedName>
        <fullName evidence="1">Uncharacterized protein</fullName>
    </submittedName>
</protein>
<name>A0A0E9UP22_ANGAN</name>
<proteinExistence type="predicted"/>